<name>A0A8I0GGW6_9ACTO</name>
<evidence type="ECO:0000256" key="5">
    <source>
        <dbReference type="ARBA" id="ARBA00022777"/>
    </source>
</evidence>
<evidence type="ECO:0000313" key="9">
    <source>
        <dbReference type="EMBL" id="MBD3689794.1"/>
    </source>
</evidence>
<evidence type="ECO:0000256" key="4">
    <source>
        <dbReference type="ARBA" id="ARBA00022741"/>
    </source>
</evidence>
<evidence type="ECO:0000256" key="3">
    <source>
        <dbReference type="ARBA" id="ARBA00022679"/>
    </source>
</evidence>
<dbReference type="EMBL" id="JACRUO010000001">
    <property type="protein sequence ID" value="MBD3689794.1"/>
    <property type="molecule type" value="Genomic_DNA"/>
</dbReference>
<feature type="compositionally biased region" description="Polar residues" evidence="7">
    <location>
        <begin position="511"/>
        <end position="522"/>
    </location>
</feature>
<keyword evidence="2 9" id="KW-0723">Serine/threonine-protein kinase</keyword>
<dbReference type="EC" id="2.7.11.1" evidence="1"/>
<feature type="compositionally biased region" description="Polar residues" evidence="7">
    <location>
        <begin position="1"/>
        <end position="14"/>
    </location>
</feature>
<gene>
    <name evidence="9" type="ORF">H8R10_06080</name>
</gene>
<evidence type="ECO:0000256" key="2">
    <source>
        <dbReference type="ARBA" id="ARBA00022527"/>
    </source>
</evidence>
<dbReference type="AlphaFoldDB" id="A0A8I0GGW6"/>
<dbReference type="GO" id="GO:0004674">
    <property type="term" value="F:protein serine/threonine kinase activity"/>
    <property type="evidence" value="ECO:0007669"/>
    <property type="project" value="UniProtKB-KW"/>
</dbReference>
<sequence>MSLAAQSRTTQVSEPVTPVDPAPSPVEDTSSLASLHAGRVIGGRYTLSSRVAIGGMGEVWRAYDESAPDAIALKILRPELAGQQLFLSRLRIEAANASTLHHPNLAQVYDSGEEEGLGWIAMELVEGTPLTQILADNPRLPIDFLLSVMMQTANALDTVHRAGIVHRDIKPGNIMVTPQGMVKLTDFGISRATNQVTLTAAGMVMGTAQYLPPEQAVGNPATPVGDLYALGVIAYESLAGQRPFTGKRQVDIAFAHVNKPVPALPADVPKPLAELVMSLLEKDPRHRPASALELGDRIEQVMVQLGISFARRPEDVEAAAEAAKQADEAAQAQARAISEAEECDVDGGVDASIEDTHEDTEAPPRAHAVSVEEIAPVAMSPLDDDAAPVVSDDDARDRLVPLEADGSPMTSLAGGTVPAPDIMPDSIMPTVEELARRRAERLERAERAIGSDVSDTTSRPVEVILDAHLLPSMDKGEQHRPAPAPSAEDDPSVEPQADVTEAPAMWPALRGTSSSPMPTTWSRESDLASHSDVPAELVASTPDDAARHCAEIPVLDKEPWLGPLIAGIVIFVLTFLGLTLSHEQPGVASVGESASLSVAVTSPDTLKESPWLMPLLNV</sequence>
<evidence type="ECO:0000313" key="10">
    <source>
        <dbReference type="Proteomes" id="UP000627538"/>
    </source>
</evidence>
<comment type="caution">
    <text evidence="9">The sequence shown here is derived from an EMBL/GenBank/DDBJ whole genome shotgun (WGS) entry which is preliminary data.</text>
</comment>
<reference evidence="9 10" key="1">
    <citation type="submission" date="2020-08" db="EMBL/GenBank/DDBJ databases">
        <title>Winkia gen. nov., sp. nov., isolated from faeces of the Anser albifrons in China.</title>
        <authorList>
            <person name="Liu Q."/>
        </authorList>
    </citation>
    <scope>NUCLEOTIDE SEQUENCE [LARGE SCALE GENOMIC DNA]</scope>
    <source>
        <strain evidence="9 10">C62</strain>
    </source>
</reference>
<dbReference type="GO" id="GO:0005524">
    <property type="term" value="F:ATP binding"/>
    <property type="evidence" value="ECO:0007669"/>
    <property type="project" value="UniProtKB-KW"/>
</dbReference>
<feature type="region of interest" description="Disordered" evidence="7">
    <location>
        <begin position="470"/>
        <end position="528"/>
    </location>
</feature>
<evidence type="ECO:0000256" key="7">
    <source>
        <dbReference type="SAM" id="MobiDB-lite"/>
    </source>
</evidence>
<dbReference type="Pfam" id="PF00069">
    <property type="entry name" value="Pkinase"/>
    <property type="match status" value="1"/>
</dbReference>
<dbReference type="PROSITE" id="PS00108">
    <property type="entry name" value="PROTEIN_KINASE_ST"/>
    <property type="match status" value="1"/>
</dbReference>
<dbReference type="InterPro" id="IPR008271">
    <property type="entry name" value="Ser/Thr_kinase_AS"/>
</dbReference>
<dbReference type="PANTHER" id="PTHR43289">
    <property type="entry name" value="MITOGEN-ACTIVATED PROTEIN KINASE KINASE KINASE 20-RELATED"/>
    <property type="match status" value="1"/>
</dbReference>
<organism evidence="9 10">
    <name type="scientific">Nanchangia anserum</name>
    <dbReference type="NCBI Taxonomy" id="2692125"/>
    <lineage>
        <taxon>Bacteria</taxon>
        <taxon>Bacillati</taxon>
        <taxon>Actinomycetota</taxon>
        <taxon>Actinomycetes</taxon>
        <taxon>Actinomycetales</taxon>
        <taxon>Actinomycetaceae</taxon>
        <taxon>Nanchangia</taxon>
    </lineage>
</organism>
<dbReference type="CDD" id="cd14014">
    <property type="entry name" value="STKc_PknB_like"/>
    <property type="match status" value="1"/>
</dbReference>
<evidence type="ECO:0000256" key="6">
    <source>
        <dbReference type="ARBA" id="ARBA00022840"/>
    </source>
</evidence>
<feature type="region of interest" description="Disordered" evidence="7">
    <location>
        <begin position="404"/>
        <end position="425"/>
    </location>
</feature>
<dbReference type="Proteomes" id="UP000627538">
    <property type="component" value="Unassembled WGS sequence"/>
</dbReference>
<dbReference type="SMART" id="SM00220">
    <property type="entry name" value="S_TKc"/>
    <property type="match status" value="1"/>
</dbReference>
<keyword evidence="10" id="KW-1185">Reference proteome</keyword>
<keyword evidence="5 9" id="KW-0418">Kinase</keyword>
<evidence type="ECO:0000256" key="1">
    <source>
        <dbReference type="ARBA" id="ARBA00012513"/>
    </source>
</evidence>
<keyword evidence="4" id="KW-0547">Nucleotide-binding</keyword>
<dbReference type="PROSITE" id="PS50011">
    <property type="entry name" value="PROTEIN_KINASE_DOM"/>
    <property type="match status" value="1"/>
</dbReference>
<dbReference type="PANTHER" id="PTHR43289:SF6">
    <property type="entry name" value="SERINE_THREONINE-PROTEIN KINASE NEKL-3"/>
    <property type="match status" value="1"/>
</dbReference>
<proteinExistence type="predicted"/>
<feature type="domain" description="Protein kinase" evidence="8">
    <location>
        <begin position="45"/>
        <end position="302"/>
    </location>
</feature>
<dbReference type="SUPFAM" id="SSF56112">
    <property type="entry name" value="Protein kinase-like (PK-like)"/>
    <property type="match status" value="1"/>
</dbReference>
<protein>
    <recommendedName>
        <fullName evidence="1">non-specific serine/threonine protein kinase</fullName>
        <ecNumber evidence="1">2.7.11.1</ecNumber>
    </recommendedName>
</protein>
<accession>A0A8I0GGW6</accession>
<dbReference type="InterPro" id="IPR000719">
    <property type="entry name" value="Prot_kinase_dom"/>
</dbReference>
<dbReference type="RefSeq" id="WP_191071817.1">
    <property type="nucleotide sequence ID" value="NZ_CP060506.1"/>
</dbReference>
<keyword evidence="3" id="KW-0808">Transferase</keyword>
<dbReference type="FunFam" id="1.10.510.10:FF:000021">
    <property type="entry name" value="Serine/threonine protein kinase"/>
    <property type="match status" value="1"/>
</dbReference>
<keyword evidence="6" id="KW-0067">ATP-binding</keyword>
<dbReference type="Gene3D" id="3.30.200.20">
    <property type="entry name" value="Phosphorylase Kinase, domain 1"/>
    <property type="match status" value="1"/>
</dbReference>
<evidence type="ECO:0000259" key="8">
    <source>
        <dbReference type="PROSITE" id="PS50011"/>
    </source>
</evidence>
<dbReference type="Gene3D" id="1.10.510.10">
    <property type="entry name" value="Transferase(Phosphotransferase) domain 1"/>
    <property type="match status" value="1"/>
</dbReference>
<dbReference type="InterPro" id="IPR011009">
    <property type="entry name" value="Kinase-like_dom_sf"/>
</dbReference>
<feature type="region of interest" description="Disordered" evidence="7">
    <location>
        <begin position="1"/>
        <end position="31"/>
    </location>
</feature>